<evidence type="ECO:0000313" key="1">
    <source>
        <dbReference type="Proteomes" id="UP000790787"/>
    </source>
</evidence>
<dbReference type="RefSeq" id="XP_075097874.1">
    <property type="nucleotide sequence ID" value="XM_075241773.1"/>
</dbReference>
<reference evidence="1" key="1">
    <citation type="journal article" date="2014" name="Nat. Commun.">
        <title>The tobacco genome sequence and its comparison with those of tomato and potato.</title>
        <authorList>
            <person name="Sierro N."/>
            <person name="Battey J.N."/>
            <person name="Ouadi S."/>
            <person name="Bakaher N."/>
            <person name="Bovet L."/>
            <person name="Willig A."/>
            <person name="Goepfert S."/>
            <person name="Peitsch M.C."/>
            <person name="Ivanov N.V."/>
        </authorList>
    </citation>
    <scope>NUCLEOTIDE SEQUENCE [LARGE SCALE GENOMIC DNA]</scope>
</reference>
<protein>
    <submittedName>
        <fullName evidence="2">Uncharacterized protein LOC142175193</fullName>
    </submittedName>
</protein>
<gene>
    <name evidence="2" type="primary">LOC142175193</name>
</gene>
<keyword evidence="1" id="KW-1185">Reference proteome</keyword>
<dbReference type="Proteomes" id="UP000790787">
    <property type="component" value="Chromosome 21"/>
</dbReference>
<sequence length="155" mass="17652">MPAYAKFLKEIFSNKQKVEETSVVKLIEYCSSILQNNLPQKCRDQWSFTIPCSLGSTNFEKSLCDSGACINLIPLSIFRKYDREIRVIRSIPVSFQLADQTTIIPEGIVEDVLVRVDKFAFVVDFIMVNMEKNKEVPLILGRPFLAMGKAILDIQ</sequence>
<accession>A0AC58TKX2</accession>
<proteinExistence type="predicted"/>
<name>A0AC58TKX2_TOBAC</name>
<reference evidence="2" key="2">
    <citation type="submission" date="2025-08" db="UniProtKB">
        <authorList>
            <consortium name="RefSeq"/>
        </authorList>
    </citation>
    <scope>IDENTIFICATION</scope>
    <source>
        <tissue evidence="2">Leaf</tissue>
    </source>
</reference>
<organism evidence="1 2">
    <name type="scientific">Nicotiana tabacum</name>
    <name type="common">Common tobacco</name>
    <dbReference type="NCBI Taxonomy" id="4097"/>
    <lineage>
        <taxon>Eukaryota</taxon>
        <taxon>Viridiplantae</taxon>
        <taxon>Streptophyta</taxon>
        <taxon>Embryophyta</taxon>
        <taxon>Tracheophyta</taxon>
        <taxon>Spermatophyta</taxon>
        <taxon>Magnoliopsida</taxon>
        <taxon>eudicotyledons</taxon>
        <taxon>Gunneridae</taxon>
        <taxon>Pentapetalae</taxon>
        <taxon>asterids</taxon>
        <taxon>lamiids</taxon>
        <taxon>Solanales</taxon>
        <taxon>Solanaceae</taxon>
        <taxon>Nicotianoideae</taxon>
        <taxon>Nicotianeae</taxon>
        <taxon>Nicotiana</taxon>
    </lineage>
</organism>
<evidence type="ECO:0000313" key="2">
    <source>
        <dbReference type="RefSeq" id="XP_075097874.1"/>
    </source>
</evidence>